<sequence length="398" mass="45597">MMAHVTFLASALLLAGAGSCVAEVLEENALDGCGTGHRAFHDAAHGWLYTSCRSENNGACFVTAHEERYRALVKACDEFRTNQSARIRQNRAESPNYSSDVIIAISQLNATLATHHDRLESIVQDHHGVLVNTTEYAHQLVRDIVLASLEANRTDVALQHYNALLEPETKQLVQESYHQEHGDGRKVALLLQFVRALPDTEERTAVYRQLEELLQTNHQDEHYPGILFTDDATRYGNGSKPYKPNPERYPKRTLNRWQRQLMGGFFTEPVQFAGDHPDYYERIEPELVRSVTERWSAEAWPTVVKYPNALPRPEQRVRAFRLLLEALAPHAKEMNDRHLMQLGGEMSRLERGLTGQQQQQQQQQEAIKELKKKFPQFTYDRSFLTYTELFALYKPAVV</sequence>
<evidence type="ECO:0000313" key="2">
    <source>
        <dbReference type="EMBL" id="MBW20487.1"/>
    </source>
</evidence>
<accession>A0A2M3YW50</accession>
<keyword evidence="1" id="KW-0732">Signal</keyword>
<feature type="signal peptide" evidence="1">
    <location>
        <begin position="1"/>
        <end position="22"/>
    </location>
</feature>
<name>A0A2M3YW50_9DIPT</name>
<feature type="chain" id="PRO_5014999029" evidence="1">
    <location>
        <begin position="23"/>
        <end position="398"/>
    </location>
</feature>
<reference evidence="2" key="1">
    <citation type="submission" date="2018-01" db="EMBL/GenBank/DDBJ databases">
        <title>An insight into the sialome of Amazonian anophelines.</title>
        <authorList>
            <person name="Ribeiro J.M."/>
            <person name="Scarpassa V."/>
            <person name="Calvo E."/>
        </authorList>
    </citation>
    <scope>NUCLEOTIDE SEQUENCE</scope>
    <source>
        <tissue evidence="2">Salivary glands</tissue>
    </source>
</reference>
<organism evidence="2">
    <name type="scientific">Anopheles nuneztovari</name>
    <dbReference type="NCBI Taxonomy" id="30067"/>
    <lineage>
        <taxon>Eukaryota</taxon>
        <taxon>Metazoa</taxon>
        <taxon>Ecdysozoa</taxon>
        <taxon>Arthropoda</taxon>
        <taxon>Hexapoda</taxon>
        <taxon>Insecta</taxon>
        <taxon>Pterygota</taxon>
        <taxon>Neoptera</taxon>
        <taxon>Endopterygota</taxon>
        <taxon>Diptera</taxon>
        <taxon>Nematocera</taxon>
        <taxon>Culicoidea</taxon>
        <taxon>Culicidae</taxon>
        <taxon>Anophelinae</taxon>
        <taxon>Anopheles</taxon>
    </lineage>
</organism>
<dbReference type="EMBL" id="GGFF01000020">
    <property type="protein sequence ID" value="MBW20487.1"/>
    <property type="molecule type" value="Transcribed_RNA"/>
</dbReference>
<proteinExistence type="predicted"/>
<evidence type="ECO:0000256" key="1">
    <source>
        <dbReference type="SAM" id="SignalP"/>
    </source>
</evidence>
<dbReference type="AlphaFoldDB" id="A0A2M3YW50"/>
<protein>
    <submittedName>
        <fullName evidence="2">Putative secreted protein</fullName>
    </submittedName>
</protein>